<proteinExistence type="inferred from homology"/>
<evidence type="ECO:0000256" key="1">
    <source>
        <dbReference type="ARBA" id="ARBA00022679"/>
    </source>
</evidence>
<reference evidence="4 5" key="1">
    <citation type="submission" date="2017-07" db="EMBL/GenBank/DDBJ databases">
        <authorList>
            <person name="Talla V."/>
            <person name="Backstrom N."/>
        </authorList>
    </citation>
    <scope>NUCLEOTIDE SEQUENCE [LARGE SCALE GENOMIC DNA]</scope>
</reference>
<dbReference type="GO" id="GO:0061630">
    <property type="term" value="F:ubiquitin protein ligase activity"/>
    <property type="evidence" value="ECO:0007669"/>
    <property type="project" value="UniProtKB-UniRule"/>
</dbReference>
<dbReference type="GO" id="GO:0043161">
    <property type="term" value="P:proteasome-mediated ubiquitin-dependent protein catabolic process"/>
    <property type="evidence" value="ECO:0007669"/>
    <property type="project" value="TreeGrafter"/>
</dbReference>
<gene>
    <name evidence="4" type="ORF">LSINAPIS_LOCUS1474</name>
</gene>
<dbReference type="AlphaFoldDB" id="A0A5E4PSV2"/>
<dbReference type="GO" id="GO:0016607">
    <property type="term" value="C:nuclear speck"/>
    <property type="evidence" value="ECO:0007669"/>
    <property type="project" value="TreeGrafter"/>
</dbReference>
<dbReference type="Proteomes" id="UP000324832">
    <property type="component" value="Unassembled WGS sequence"/>
</dbReference>
<keyword evidence="2" id="KW-0833">Ubl conjugation pathway</keyword>
<keyword evidence="1 2" id="KW-0808">Transferase</keyword>
<comment type="catalytic activity">
    <reaction evidence="2">
        <text>S-ubiquitinyl-[E2 ubiquitin-conjugating enzyme]-L-cysteine + [acceptor protein]-L-lysine = [E2 ubiquitin-conjugating enzyme]-L-cysteine + N(6)-ubiquitinyl-[acceptor protein]-L-lysine.</text>
        <dbReference type="EC" id="2.3.2.26"/>
    </reaction>
</comment>
<evidence type="ECO:0000256" key="2">
    <source>
        <dbReference type="RuleBase" id="RU369009"/>
    </source>
</evidence>
<dbReference type="GO" id="GO:0006974">
    <property type="term" value="P:DNA damage response"/>
    <property type="evidence" value="ECO:0007669"/>
    <property type="project" value="TreeGrafter"/>
</dbReference>
<evidence type="ECO:0000313" key="5">
    <source>
        <dbReference type="Proteomes" id="UP000324832"/>
    </source>
</evidence>
<dbReference type="PANTHER" id="PTHR45670">
    <property type="entry name" value="E3 UBIQUITIN-PROTEIN LIGASE TRIP12"/>
    <property type="match status" value="1"/>
</dbReference>
<dbReference type="PANTHER" id="PTHR45670:SF13">
    <property type="entry name" value="E3 UBIQUITIN-PROTEIN LIGASE TRIP12"/>
    <property type="match status" value="1"/>
</dbReference>
<comment type="pathway">
    <text evidence="2">Protein modification; protein ubiquitination.</text>
</comment>
<feature type="region of interest" description="Disordered" evidence="3">
    <location>
        <begin position="108"/>
        <end position="146"/>
    </location>
</feature>
<organism evidence="4 5">
    <name type="scientific">Leptidea sinapis</name>
    <dbReference type="NCBI Taxonomy" id="189913"/>
    <lineage>
        <taxon>Eukaryota</taxon>
        <taxon>Metazoa</taxon>
        <taxon>Ecdysozoa</taxon>
        <taxon>Arthropoda</taxon>
        <taxon>Hexapoda</taxon>
        <taxon>Insecta</taxon>
        <taxon>Pterygota</taxon>
        <taxon>Neoptera</taxon>
        <taxon>Endopterygota</taxon>
        <taxon>Lepidoptera</taxon>
        <taxon>Glossata</taxon>
        <taxon>Ditrysia</taxon>
        <taxon>Papilionoidea</taxon>
        <taxon>Pieridae</taxon>
        <taxon>Dismorphiinae</taxon>
        <taxon>Leptidea</taxon>
    </lineage>
</organism>
<feature type="compositionally biased region" description="Acidic residues" evidence="3">
    <location>
        <begin position="124"/>
        <end position="133"/>
    </location>
</feature>
<accession>A0A5E4PSV2</accession>
<keyword evidence="5" id="KW-1185">Reference proteome</keyword>
<comment type="function">
    <text evidence="2">E3 ubiquitin-protein ligase which accepts ubiquitin from an E2 ubiquitin-conjugating enzyme in the form of a thioester and then directly transfers the ubiquitin to targeted substrates.</text>
</comment>
<evidence type="ECO:0000256" key="3">
    <source>
        <dbReference type="SAM" id="MobiDB-lite"/>
    </source>
</evidence>
<dbReference type="UniPathway" id="UPA00143"/>
<sequence>MPRTAHDSEWLEKSTLMGVSRDNALSALVCKVNACVSHLEQFPVRVHDLPARPATSALKFFNTHQLMCDLKRHPNCTTLKQWKGGVVRIDPLALVQAIERYLSQRGYAQTRRSEGGSGPHSDEDVASDDDVEDTMPAAQHPNESEHKLEFLINDTLLPYNMTVYQAVRQFGEQNDADTDTETPLANAGIWIQTHTIYYRAVEGSDQPRSDASTSRKGKGQPTKISARRKPDLLWTDPLVIMTGNLPPWLKKIAYAW</sequence>
<comment type="similarity">
    <text evidence="2">Belongs to the UPL family. K-HECT subfamily.</text>
</comment>
<dbReference type="EMBL" id="FZQP02000226">
    <property type="protein sequence ID" value="VVC88000.1"/>
    <property type="molecule type" value="Genomic_DNA"/>
</dbReference>
<protein>
    <recommendedName>
        <fullName evidence="2">E3 ubiquitin-protein ligase</fullName>
        <ecNumber evidence="2">2.3.2.26</ecNumber>
    </recommendedName>
</protein>
<dbReference type="EC" id="2.3.2.26" evidence="2"/>
<name>A0A5E4PSV2_9NEOP</name>
<evidence type="ECO:0000313" key="4">
    <source>
        <dbReference type="EMBL" id="VVC88000.1"/>
    </source>
</evidence>
<dbReference type="GO" id="GO:0000209">
    <property type="term" value="P:protein polyubiquitination"/>
    <property type="evidence" value="ECO:0007669"/>
    <property type="project" value="TreeGrafter"/>
</dbReference>
<dbReference type="InterPro" id="IPR045322">
    <property type="entry name" value="HECTD1/TRIP12-like"/>
</dbReference>
<feature type="region of interest" description="Disordered" evidence="3">
    <location>
        <begin position="204"/>
        <end position="227"/>
    </location>
</feature>